<keyword evidence="3" id="KW-1185">Reference proteome</keyword>
<feature type="compositionally biased region" description="Basic and acidic residues" evidence="1">
    <location>
        <begin position="18"/>
        <end position="27"/>
    </location>
</feature>
<proteinExistence type="predicted"/>
<evidence type="ECO:0000313" key="3">
    <source>
        <dbReference type="Proteomes" id="UP000026960"/>
    </source>
</evidence>
<dbReference type="Gramene" id="OBART02G00960.1">
    <property type="protein sequence ID" value="OBART02G00960.1"/>
    <property type="gene ID" value="OBART02G00960"/>
</dbReference>
<sequence>MATDGVGGEETGSRRRSANKEKKEAARRLSRRRGGTAPRGRGHGRREGEVAPGAPCHAFTLALTPPVLGDGRRRRERDERQQGSDGGLAAMAWWV</sequence>
<evidence type="ECO:0000313" key="2">
    <source>
        <dbReference type="EnsemblPlants" id="OBART02G00960.1"/>
    </source>
</evidence>
<evidence type="ECO:0000256" key="1">
    <source>
        <dbReference type="SAM" id="MobiDB-lite"/>
    </source>
</evidence>
<dbReference type="EnsemblPlants" id="OBART02G00960.1">
    <property type="protein sequence ID" value="OBART02G00960.1"/>
    <property type="gene ID" value="OBART02G00960"/>
</dbReference>
<dbReference type="AlphaFoldDB" id="A0A0D3EZQ8"/>
<dbReference type="Proteomes" id="UP000026960">
    <property type="component" value="Chromosome 2"/>
</dbReference>
<reference evidence="2" key="2">
    <citation type="submission" date="2015-03" db="UniProtKB">
        <authorList>
            <consortium name="EnsemblPlants"/>
        </authorList>
    </citation>
    <scope>IDENTIFICATION</scope>
</reference>
<name>A0A0D3EZQ8_9ORYZ</name>
<feature type="compositionally biased region" description="Gly residues" evidence="1">
    <location>
        <begin position="1"/>
        <end position="10"/>
    </location>
</feature>
<dbReference type="HOGENOM" id="CLU_2376143_0_0_1"/>
<accession>A0A0D3EZQ8</accession>
<reference evidence="2" key="1">
    <citation type="journal article" date="2009" name="Rice">
        <title>De Novo Next Generation Sequencing of Plant Genomes.</title>
        <authorList>
            <person name="Rounsley S."/>
            <person name="Marri P.R."/>
            <person name="Yu Y."/>
            <person name="He R."/>
            <person name="Sisneros N."/>
            <person name="Goicoechea J.L."/>
            <person name="Lee S.J."/>
            <person name="Angelova A."/>
            <person name="Kudrna D."/>
            <person name="Luo M."/>
            <person name="Affourtit J."/>
            <person name="Desany B."/>
            <person name="Knight J."/>
            <person name="Niazi F."/>
            <person name="Egholm M."/>
            <person name="Wing R.A."/>
        </authorList>
    </citation>
    <scope>NUCLEOTIDE SEQUENCE [LARGE SCALE GENOMIC DNA]</scope>
    <source>
        <strain evidence="2">cv. IRGC 105608</strain>
    </source>
</reference>
<feature type="compositionally biased region" description="Basic and acidic residues" evidence="1">
    <location>
        <begin position="70"/>
        <end position="82"/>
    </location>
</feature>
<feature type="region of interest" description="Disordered" evidence="1">
    <location>
        <begin position="1"/>
        <end position="95"/>
    </location>
</feature>
<feature type="compositionally biased region" description="Basic residues" evidence="1">
    <location>
        <begin position="28"/>
        <end position="44"/>
    </location>
</feature>
<protein>
    <submittedName>
        <fullName evidence="2">Uncharacterized protein</fullName>
    </submittedName>
</protein>
<organism evidence="2">
    <name type="scientific">Oryza barthii</name>
    <dbReference type="NCBI Taxonomy" id="65489"/>
    <lineage>
        <taxon>Eukaryota</taxon>
        <taxon>Viridiplantae</taxon>
        <taxon>Streptophyta</taxon>
        <taxon>Embryophyta</taxon>
        <taxon>Tracheophyta</taxon>
        <taxon>Spermatophyta</taxon>
        <taxon>Magnoliopsida</taxon>
        <taxon>Liliopsida</taxon>
        <taxon>Poales</taxon>
        <taxon>Poaceae</taxon>
        <taxon>BOP clade</taxon>
        <taxon>Oryzoideae</taxon>
        <taxon>Oryzeae</taxon>
        <taxon>Oryzinae</taxon>
        <taxon>Oryza</taxon>
    </lineage>
</organism>
<dbReference type="PaxDb" id="65489-OBART02G00960.1"/>